<dbReference type="Proteomes" id="UP000299102">
    <property type="component" value="Unassembled WGS sequence"/>
</dbReference>
<accession>A0A4C1WZ05</accession>
<name>A0A4C1WZ05_EUMVA</name>
<dbReference type="AlphaFoldDB" id="A0A4C1WZ05"/>
<evidence type="ECO:0000313" key="1">
    <source>
        <dbReference type="EMBL" id="GBP55324.1"/>
    </source>
</evidence>
<keyword evidence="2" id="KW-1185">Reference proteome</keyword>
<protein>
    <submittedName>
        <fullName evidence="1">Uncharacterized protein</fullName>
    </submittedName>
</protein>
<evidence type="ECO:0000313" key="2">
    <source>
        <dbReference type="Proteomes" id="UP000299102"/>
    </source>
</evidence>
<reference evidence="1 2" key="1">
    <citation type="journal article" date="2019" name="Commun. Biol.">
        <title>The bagworm genome reveals a unique fibroin gene that provides high tensile strength.</title>
        <authorList>
            <person name="Kono N."/>
            <person name="Nakamura H."/>
            <person name="Ohtoshi R."/>
            <person name="Tomita M."/>
            <person name="Numata K."/>
            <person name="Arakawa K."/>
        </authorList>
    </citation>
    <scope>NUCLEOTIDE SEQUENCE [LARGE SCALE GENOMIC DNA]</scope>
</reference>
<comment type="caution">
    <text evidence="1">The sequence shown here is derived from an EMBL/GenBank/DDBJ whole genome shotgun (WGS) entry which is preliminary data.</text>
</comment>
<proteinExistence type="predicted"/>
<gene>
    <name evidence="1" type="ORF">EVAR_43079_1</name>
</gene>
<dbReference type="OrthoDB" id="10017160at2759"/>
<organism evidence="1 2">
    <name type="scientific">Eumeta variegata</name>
    <name type="common">Bagworm moth</name>
    <name type="synonym">Eumeta japonica</name>
    <dbReference type="NCBI Taxonomy" id="151549"/>
    <lineage>
        <taxon>Eukaryota</taxon>
        <taxon>Metazoa</taxon>
        <taxon>Ecdysozoa</taxon>
        <taxon>Arthropoda</taxon>
        <taxon>Hexapoda</taxon>
        <taxon>Insecta</taxon>
        <taxon>Pterygota</taxon>
        <taxon>Neoptera</taxon>
        <taxon>Endopterygota</taxon>
        <taxon>Lepidoptera</taxon>
        <taxon>Glossata</taxon>
        <taxon>Ditrysia</taxon>
        <taxon>Tineoidea</taxon>
        <taxon>Psychidae</taxon>
        <taxon>Oiketicinae</taxon>
        <taxon>Eumeta</taxon>
    </lineage>
</organism>
<sequence length="213" mass="24176">MKRLLAAGYPAAADPQKTNARVYPSKDEYQQINQDMYRANLSNGRPASGNLENLMQTKIDDTLRRSHMGKTPSPALSNFRPFDATSTLTRERQTLLESFLICFLLIRASLGFETPLAMKHHARRLYNRYAKFKRGRVNVSDEFRDGHPSTAVNNKNVDAVRRMIDIDGHVIYHVMGASSVKIMSQIQSILHKRLGMIKLPQNKAAIDCMDLSR</sequence>
<dbReference type="EMBL" id="BGZK01000665">
    <property type="protein sequence ID" value="GBP55324.1"/>
    <property type="molecule type" value="Genomic_DNA"/>
</dbReference>